<organism evidence="4 5">
    <name type="scientific">Nonomuraea zeae</name>
    <dbReference type="NCBI Taxonomy" id="1642303"/>
    <lineage>
        <taxon>Bacteria</taxon>
        <taxon>Bacillati</taxon>
        <taxon>Actinomycetota</taxon>
        <taxon>Actinomycetes</taxon>
        <taxon>Streptosporangiales</taxon>
        <taxon>Streptosporangiaceae</taxon>
        <taxon>Nonomuraea</taxon>
    </lineage>
</organism>
<dbReference type="Proteomes" id="UP000306628">
    <property type="component" value="Unassembled WGS sequence"/>
</dbReference>
<dbReference type="InterPro" id="IPR000424">
    <property type="entry name" value="Primosome_PriB/ssb"/>
</dbReference>
<reference evidence="4 5" key="1">
    <citation type="submission" date="2019-05" db="EMBL/GenBank/DDBJ databases">
        <title>Draft genome sequence of Nonomuraea zeae DSM 100528.</title>
        <authorList>
            <person name="Saricaoglu S."/>
            <person name="Isik K."/>
        </authorList>
    </citation>
    <scope>NUCLEOTIDE SEQUENCE [LARGE SCALE GENOMIC DNA]</scope>
    <source>
        <strain evidence="4 5">DSM 100528</strain>
    </source>
</reference>
<evidence type="ECO:0000313" key="5">
    <source>
        <dbReference type="Proteomes" id="UP000306628"/>
    </source>
</evidence>
<keyword evidence="1 2" id="KW-0238">DNA-binding</keyword>
<evidence type="ECO:0008006" key="6">
    <source>
        <dbReference type="Google" id="ProtNLM"/>
    </source>
</evidence>
<dbReference type="Pfam" id="PF00436">
    <property type="entry name" value="SSB"/>
    <property type="match status" value="1"/>
</dbReference>
<evidence type="ECO:0000256" key="3">
    <source>
        <dbReference type="SAM" id="MobiDB-lite"/>
    </source>
</evidence>
<accession>A0A5S4GRW2</accession>
<dbReference type="OrthoDB" id="9809878at2"/>
<keyword evidence="5" id="KW-1185">Reference proteome</keyword>
<dbReference type="Gene3D" id="2.40.50.140">
    <property type="entry name" value="Nucleic acid-binding proteins"/>
    <property type="match status" value="1"/>
</dbReference>
<feature type="region of interest" description="Disordered" evidence="3">
    <location>
        <begin position="228"/>
        <end position="249"/>
    </location>
</feature>
<proteinExistence type="predicted"/>
<protein>
    <recommendedName>
        <fullName evidence="6">Single-stranded DNA-binding protein</fullName>
    </recommendedName>
</protein>
<evidence type="ECO:0000256" key="1">
    <source>
        <dbReference type="ARBA" id="ARBA00023125"/>
    </source>
</evidence>
<evidence type="ECO:0000256" key="2">
    <source>
        <dbReference type="PROSITE-ProRule" id="PRU00252"/>
    </source>
</evidence>
<dbReference type="EMBL" id="VCKX01000031">
    <property type="protein sequence ID" value="TMR35653.1"/>
    <property type="molecule type" value="Genomic_DNA"/>
</dbReference>
<dbReference type="CDD" id="cd04496">
    <property type="entry name" value="SSB_OBF"/>
    <property type="match status" value="1"/>
</dbReference>
<comment type="caution">
    <text evidence="4">The sequence shown here is derived from an EMBL/GenBank/DDBJ whole genome shotgun (WGS) entry which is preliminary data.</text>
</comment>
<feature type="region of interest" description="Disordered" evidence="3">
    <location>
        <begin position="67"/>
        <end position="114"/>
    </location>
</feature>
<evidence type="ECO:0000313" key="4">
    <source>
        <dbReference type="EMBL" id="TMR35653.1"/>
    </source>
</evidence>
<dbReference type="PROSITE" id="PS50935">
    <property type="entry name" value="SSB"/>
    <property type="match status" value="1"/>
</dbReference>
<dbReference type="InterPro" id="IPR012340">
    <property type="entry name" value="NA-bd_OB-fold"/>
</dbReference>
<feature type="region of interest" description="Disordered" evidence="3">
    <location>
        <begin position="343"/>
        <end position="368"/>
    </location>
</feature>
<dbReference type="GO" id="GO:0003697">
    <property type="term" value="F:single-stranded DNA binding"/>
    <property type="evidence" value="ECO:0007669"/>
    <property type="project" value="InterPro"/>
</dbReference>
<dbReference type="SUPFAM" id="SSF50249">
    <property type="entry name" value="Nucleic acid-binding proteins"/>
    <property type="match status" value="1"/>
</dbReference>
<name>A0A5S4GRW2_9ACTN</name>
<feature type="region of interest" description="Disordered" evidence="3">
    <location>
        <begin position="264"/>
        <end position="331"/>
    </location>
</feature>
<dbReference type="AlphaFoldDB" id="A0A5S4GRW2"/>
<sequence length="368" mass="39727">MRVVLSACWRAGMQRRRRVGVRGYTSRRLVTVWRWTSHRLVSARRRVSHGRAVVCCDLGSCCELDSRAGLRPQPPPTAGRSSTEPRSNARHPSSARHRSPRSRAAGPPHGRHGMNDIYITLTGNVAAEPRQYSFDDGSKVTSLKVFSSHRYFDKRTGQWTDGDRVCFTVRCWRTLGDNVAASVRAGHPVVVSGKLRIREFGAEGDRRFVPEIEASAVGHDLRWGSGVFTKPDRAGGAGSMSKEMRDQLDEETRDWAMGSRTFRPLARQESAPGTAHPGADHDTVRTLGPDSHSIHASGPEGDNPNALELGGGDTRATGPDGGNILTLGGDGDTVRILGADDLDPIRAGGAEGDGDAEQAGLADERVAA</sequence>
<gene>
    <name evidence="4" type="ORF">ETD85_13005</name>
</gene>